<dbReference type="Proteomes" id="UP000186868">
    <property type="component" value="Unassembled WGS sequence"/>
</dbReference>
<dbReference type="Pfam" id="PF00149">
    <property type="entry name" value="Metallophos"/>
    <property type="match status" value="1"/>
</dbReference>
<dbReference type="GO" id="GO:0005737">
    <property type="term" value="C:cytoplasm"/>
    <property type="evidence" value="ECO:0007669"/>
    <property type="project" value="TreeGrafter"/>
</dbReference>
<evidence type="ECO:0000313" key="3">
    <source>
        <dbReference type="Proteomes" id="UP000186868"/>
    </source>
</evidence>
<dbReference type="InterPro" id="IPR029052">
    <property type="entry name" value="Metallo-depent_PP-like"/>
</dbReference>
<dbReference type="GO" id="GO:0008803">
    <property type="term" value="F:bis(5'-nucleosyl)-tetraphosphatase (symmetrical) activity"/>
    <property type="evidence" value="ECO:0007669"/>
    <property type="project" value="TreeGrafter"/>
</dbReference>
<sequence length="248" mass="27625">MTHRRIVIGDVHGHYNALISLLDAIAPASDDQVYFLGDLIDRGPHSAKVVDLVLANKYKCLLGNHEQLLLDAVGNGQIVKNVFQAWLYSGGYATLVSYDNNIPQDHLDWMKTLPTYLDLGDIWLVHAGVHPQMPIETQTADHFCWIRDEFHSMTQPYFADKLIITGHTITFTFPGVKPGQLVSGAGWLDIDTGAYHPNSGWLTGLDITNNKVYQVNAKKGTRRTLPLEKVAVQVEPSVVLSKRAKSRL</sequence>
<organism evidence="2 3">
    <name type="scientific">Hydrococcus rivularis NIES-593</name>
    <dbReference type="NCBI Taxonomy" id="1921803"/>
    <lineage>
        <taxon>Bacteria</taxon>
        <taxon>Bacillati</taxon>
        <taxon>Cyanobacteriota</taxon>
        <taxon>Cyanophyceae</taxon>
        <taxon>Pleurocapsales</taxon>
        <taxon>Hydrococcaceae</taxon>
        <taxon>Hydrococcus</taxon>
    </lineage>
</organism>
<reference evidence="2 3" key="1">
    <citation type="submission" date="2016-11" db="EMBL/GenBank/DDBJ databases">
        <title>Draft Genome Sequences of Nine Cyanobacterial Strains from Diverse Habitats.</title>
        <authorList>
            <person name="Zhu T."/>
            <person name="Hou S."/>
            <person name="Lu X."/>
            <person name="Hess W.R."/>
        </authorList>
    </citation>
    <scope>NUCLEOTIDE SEQUENCE [LARGE SCALE GENOMIC DNA]</scope>
    <source>
        <strain evidence="2 3">NIES-593</strain>
    </source>
</reference>
<dbReference type="CDD" id="cd00144">
    <property type="entry name" value="MPP_PPP_family"/>
    <property type="match status" value="1"/>
</dbReference>
<dbReference type="PANTHER" id="PTHR42850">
    <property type="entry name" value="METALLOPHOSPHOESTERASE"/>
    <property type="match status" value="1"/>
</dbReference>
<name>A0A1U7HAG7_9CYAN</name>
<proteinExistence type="predicted"/>
<evidence type="ECO:0000259" key="1">
    <source>
        <dbReference type="Pfam" id="PF00149"/>
    </source>
</evidence>
<dbReference type="EMBL" id="MRCB01000028">
    <property type="protein sequence ID" value="OKH20592.1"/>
    <property type="molecule type" value="Genomic_DNA"/>
</dbReference>
<evidence type="ECO:0000313" key="2">
    <source>
        <dbReference type="EMBL" id="OKH20592.1"/>
    </source>
</evidence>
<gene>
    <name evidence="2" type="ORF">NIES593_18085</name>
</gene>
<comment type="caution">
    <text evidence="2">The sequence shown here is derived from an EMBL/GenBank/DDBJ whole genome shotgun (WGS) entry which is preliminary data.</text>
</comment>
<dbReference type="AlphaFoldDB" id="A0A1U7HAG7"/>
<dbReference type="InterPro" id="IPR050126">
    <property type="entry name" value="Ap4A_hydrolase"/>
</dbReference>
<dbReference type="InterPro" id="IPR004843">
    <property type="entry name" value="Calcineurin-like_PHP"/>
</dbReference>
<dbReference type="InterPro" id="IPR006186">
    <property type="entry name" value="Ser/Thr-sp_prot-phosphatase"/>
</dbReference>
<accession>A0A1U7HAG7</accession>
<dbReference type="OrthoDB" id="384253at2"/>
<dbReference type="PRINTS" id="PR00114">
    <property type="entry name" value="STPHPHTASE"/>
</dbReference>
<feature type="domain" description="Calcineurin-like phosphoesterase" evidence="1">
    <location>
        <begin position="6"/>
        <end position="168"/>
    </location>
</feature>
<dbReference type="PANTHER" id="PTHR42850:SF4">
    <property type="entry name" value="ZINC-DEPENDENT ENDOPOLYPHOSPHATASE"/>
    <property type="match status" value="1"/>
</dbReference>
<dbReference type="Gene3D" id="3.60.21.10">
    <property type="match status" value="1"/>
</dbReference>
<keyword evidence="3" id="KW-1185">Reference proteome</keyword>
<dbReference type="RefSeq" id="WP_073600915.1">
    <property type="nucleotide sequence ID" value="NZ_MRCB01000028.1"/>
</dbReference>
<protein>
    <submittedName>
        <fullName evidence="2">Serine/threonine protein phosphatase</fullName>
    </submittedName>
</protein>
<dbReference type="GO" id="GO:0016791">
    <property type="term" value="F:phosphatase activity"/>
    <property type="evidence" value="ECO:0007669"/>
    <property type="project" value="TreeGrafter"/>
</dbReference>
<dbReference type="STRING" id="1921803.NIES593_18085"/>
<dbReference type="SUPFAM" id="SSF56300">
    <property type="entry name" value="Metallo-dependent phosphatases"/>
    <property type="match status" value="1"/>
</dbReference>
<dbReference type="GO" id="GO:0110154">
    <property type="term" value="P:RNA decapping"/>
    <property type="evidence" value="ECO:0007669"/>
    <property type="project" value="TreeGrafter"/>
</dbReference>